<protein>
    <submittedName>
        <fullName evidence="2">Uncharacterized protein</fullName>
    </submittedName>
</protein>
<reference evidence="2" key="1">
    <citation type="submission" date="2021-04" db="EMBL/GenBank/DDBJ databases">
        <title>Genomic sequence of Actinosynnema pretiosum subsp. pretiosum ATCC 31280 (C-14919).</title>
        <authorList>
            <person name="Bai L."/>
            <person name="Wang X."/>
            <person name="Xiao Y."/>
        </authorList>
    </citation>
    <scope>NUCLEOTIDE SEQUENCE</scope>
    <source>
        <strain evidence="2">ATCC 31280</strain>
    </source>
</reference>
<evidence type="ECO:0000313" key="3">
    <source>
        <dbReference type="Proteomes" id="UP000677152"/>
    </source>
</evidence>
<feature type="region of interest" description="Disordered" evidence="1">
    <location>
        <begin position="1"/>
        <end position="35"/>
    </location>
</feature>
<name>A0AA45R4K8_9PSEU</name>
<accession>A0AA45R4K8</accession>
<gene>
    <name evidence="2" type="ORF">KCV87_00855</name>
</gene>
<dbReference type="Proteomes" id="UP000677152">
    <property type="component" value="Chromosome"/>
</dbReference>
<feature type="compositionally biased region" description="Polar residues" evidence="1">
    <location>
        <begin position="1"/>
        <end position="10"/>
    </location>
</feature>
<proteinExistence type="predicted"/>
<organism evidence="2 3">
    <name type="scientific">Actinosynnema pretiosum subsp. pretiosum</name>
    <dbReference type="NCBI Taxonomy" id="103721"/>
    <lineage>
        <taxon>Bacteria</taxon>
        <taxon>Bacillati</taxon>
        <taxon>Actinomycetota</taxon>
        <taxon>Actinomycetes</taxon>
        <taxon>Pseudonocardiales</taxon>
        <taxon>Pseudonocardiaceae</taxon>
        <taxon>Actinosynnema</taxon>
    </lineage>
</organism>
<dbReference type="EMBL" id="CP073249">
    <property type="protein sequence ID" value="QUF04728.1"/>
    <property type="molecule type" value="Genomic_DNA"/>
</dbReference>
<dbReference type="AlphaFoldDB" id="A0AA45R4K8"/>
<evidence type="ECO:0000313" key="2">
    <source>
        <dbReference type="EMBL" id="QUF04728.1"/>
    </source>
</evidence>
<sequence>MSTKTMSTPARHTAPGPLRQRVQHPIPPDWPTTTDPETGQVCLLLGTVVDALVMRAGLAAEVNHNLACSLLQAPVVIVPATPGRSDDWIFLTGPRTALRQSTVADLLSAKVGWYEPGKALPLPGDIPAPGEPRWLSGRAKTALPPWGAVIGAVRRTCCSRAW</sequence>
<evidence type="ECO:0000256" key="1">
    <source>
        <dbReference type="SAM" id="MobiDB-lite"/>
    </source>
</evidence>